<dbReference type="EMBL" id="JGZU01000001">
    <property type="protein sequence ID" value="KFJ08434.1"/>
    <property type="molecule type" value="Genomic_DNA"/>
</dbReference>
<comment type="caution">
    <text evidence="2">The sequence shown here is derived from an EMBL/GenBank/DDBJ whole genome shotgun (WGS) entry which is preliminary data.</text>
</comment>
<dbReference type="STRING" id="356829.BITS_1745"/>
<dbReference type="InterPro" id="IPR001466">
    <property type="entry name" value="Beta-lactam-related"/>
</dbReference>
<dbReference type="Proteomes" id="UP000029080">
    <property type="component" value="Unassembled WGS sequence"/>
</dbReference>
<dbReference type="Gene3D" id="3.40.710.10">
    <property type="entry name" value="DD-peptidase/beta-lactamase superfamily"/>
    <property type="match status" value="1"/>
</dbReference>
<dbReference type="PANTHER" id="PTHR43283:SF3">
    <property type="entry name" value="BETA-LACTAMASE FAMILY PROTEIN (AFU_ORTHOLOGUE AFUA_5G07500)"/>
    <property type="match status" value="1"/>
</dbReference>
<dbReference type="AlphaFoldDB" id="A0A087EKY3"/>
<name>A0A087EKY3_9BIFI</name>
<dbReference type="Pfam" id="PF00144">
    <property type="entry name" value="Beta-lactamase"/>
    <property type="match status" value="1"/>
</dbReference>
<dbReference type="InterPro" id="IPR050789">
    <property type="entry name" value="Diverse_Enzym_Activities"/>
</dbReference>
<evidence type="ECO:0000313" key="2">
    <source>
        <dbReference type="EMBL" id="KFJ08434.1"/>
    </source>
</evidence>
<organism evidence="2 3">
    <name type="scientific">Bifidobacterium tsurumiense</name>
    <dbReference type="NCBI Taxonomy" id="356829"/>
    <lineage>
        <taxon>Bacteria</taxon>
        <taxon>Bacillati</taxon>
        <taxon>Actinomycetota</taxon>
        <taxon>Actinomycetes</taxon>
        <taxon>Bifidobacteriales</taxon>
        <taxon>Bifidobacteriaceae</taxon>
        <taxon>Bifidobacterium</taxon>
    </lineage>
</organism>
<dbReference type="eggNOG" id="COG1680">
    <property type="taxonomic scope" value="Bacteria"/>
</dbReference>
<evidence type="ECO:0000259" key="1">
    <source>
        <dbReference type="Pfam" id="PF00144"/>
    </source>
</evidence>
<dbReference type="PANTHER" id="PTHR43283">
    <property type="entry name" value="BETA-LACTAMASE-RELATED"/>
    <property type="match status" value="1"/>
</dbReference>
<evidence type="ECO:0000313" key="3">
    <source>
        <dbReference type="Proteomes" id="UP000029080"/>
    </source>
</evidence>
<dbReference type="SUPFAM" id="SSF56601">
    <property type="entry name" value="beta-lactamase/transpeptidase-like"/>
    <property type="match status" value="1"/>
</dbReference>
<accession>A0A087EKY3</accession>
<keyword evidence="3" id="KW-1185">Reference proteome</keyword>
<feature type="domain" description="Beta-lactamase-related" evidence="1">
    <location>
        <begin position="21"/>
        <end position="417"/>
    </location>
</feature>
<gene>
    <name evidence="2" type="ORF">BITS_1745</name>
</gene>
<dbReference type="InterPro" id="IPR012338">
    <property type="entry name" value="Beta-lactam/transpept-like"/>
</dbReference>
<sequence>MCKAWRRKDSTMNYSVQDMLQSVLDKAVADADVAGASVLVMQHGQERWYAQSGLRSIERNEPITRDTIFRLYSQSKPITGAAVMLLVERGIIDLVEPVSAYLPGFVGQVVHLDRNDTLSSGVPMQKNDDTGVAAGNADAIVEEPVQRAMTIRDLLTMTSGLVYPDATFEAGRITAKLFDELGDRLYSDNPMGTVEFANRLGQLPLRFHPGSHWSYGTSADVLGAVVEVASGMRFGDFLQQEFFGPLGMTDTSFFVPADKQHRLVAAYDNPKDPVNAVNRGHVLREIRTDHLGIPYAADHAPAFESGGAGLRSTLDDYAKFGQMLINGGELNGVRIFQPDTVRMMTTNGLKESQRRDFSDWMPAHGYNALMDVAIEPGLADENCHLGEYGWGGWLGSYFCNDPTTGTTFLVMMQLTNSGTLPFIRKMKNIVWSHVS</sequence>
<proteinExistence type="predicted"/>
<protein>
    <submittedName>
        <fullName evidence="2">Beta-lactamase</fullName>
    </submittedName>
</protein>
<reference evidence="2 3" key="1">
    <citation type="submission" date="2014-03" db="EMBL/GenBank/DDBJ databases">
        <title>Genomics of Bifidobacteria.</title>
        <authorList>
            <person name="Ventura M."/>
            <person name="Milani C."/>
            <person name="Lugli G.A."/>
        </authorList>
    </citation>
    <scope>NUCLEOTIDE SEQUENCE [LARGE SCALE GENOMIC DNA]</scope>
    <source>
        <strain evidence="2 3">JCM 13495</strain>
    </source>
</reference>